<accession>A0ABT5KQR3</accession>
<comment type="caution">
    <text evidence="6">The sequence shown here is derived from an EMBL/GenBank/DDBJ whole genome shotgun (WGS) entry which is preliminary data.</text>
</comment>
<dbReference type="Proteomes" id="UP001219862">
    <property type="component" value="Unassembled WGS sequence"/>
</dbReference>
<evidence type="ECO:0000256" key="4">
    <source>
        <dbReference type="PROSITE-ProRule" id="PRU00433"/>
    </source>
</evidence>
<protein>
    <submittedName>
        <fullName evidence="6">Cytochrome c</fullName>
    </submittedName>
</protein>
<evidence type="ECO:0000256" key="2">
    <source>
        <dbReference type="ARBA" id="ARBA00022723"/>
    </source>
</evidence>
<evidence type="ECO:0000256" key="3">
    <source>
        <dbReference type="ARBA" id="ARBA00023004"/>
    </source>
</evidence>
<evidence type="ECO:0000256" key="1">
    <source>
        <dbReference type="ARBA" id="ARBA00022617"/>
    </source>
</evidence>
<keyword evidence="3 4" id="KW-0408">Iron</keyword>
<dbReference type="SUPFAM" id="SSF46626">
    <property type="entry name" value="Cytochrome c"/>
    <property type="match status" value="1"/>
</dbReference>
<keyword evidence="1 4" id="KW-0349">Heme</keyword>
<dbReference type="Gene3D" id="1.10.760.10">
    <property type="entry name" value="Cytochrome c-like domain"/>
    <property type="match status" value="1"/>
</dbReference>
<organism evidence="6 7">
    <name type="scientific">Roseateles koreensis</name>
    <dbReference type="NCBI Taxonomy" id="2987526"/>
    <lineage>
        <taxon>Bacteria</taxon>
        <taxon>Pseudomonadati</taxon>
        <taxon>Pseudomonadota</taxon>
        <taxon>Betaproteobacteria</taxon>
        <taxon>Burkholderiales</taxon>
        <taxon>Sphaerotilaceae</taxon>
        <taxon>Roseateles</taxon>
    </lineage>
</organism>
<dbReference type="PROSITE" id="PS51007">
    <property type="entry name" value="CYTC"/>
    <property type="match status" value="1"/>
</dbReference>
<dbReference type="InterPro" id="IPR036909">
    <property type="entry name" value="Cyt_c-like_dom_sf"/>
</dbReference>
<keyword evidence="7" id="KW-1185">Reference proteome</keyword>
<dbReference type="InterPro" id="IPR009056">
    <property type="entry name" value="Cyt_c-like_dom"/>
</dbReference>
<feature type="domain" description="Cytochrome c" evidence="5">
    <location>
        <begin position="20"/>
        <end position="101"/>
    </location>
</feature>
<reference evidence="6 7" key="1">
    <citation type="submission" date="2022-10" db="EMBL/GenBank/DDBJ databases">
        <title>paucibacter sp. hw8 Genome sequencing.</title>
        <authorList>
            <person name="Park S."/>
        </authorList>
    </citation>
    <scope>NUCLEOTIDE SEQUENCE [LARGE SCALE GENOMIC DNA]</scope>
    <source>
        <strain evidence="7">hw8</strain>
    </source>
</reference>
<dbReference type="EMBL" id="JAQQXS010000006">
    <property type="protein sequence ID" value="MDC8785224.1"/>
    <property type="molecule type" value="Genomic_DNA"/>
</dbReference>
<name>A0ABT5KQR3_9BURK</name>
<dbReference type="Pfam" id="PF13442">
    <property type="entry name" value="Cytochrome_CBB3"/>
    <property type="match status" value="1"/>
</dbReference>
<proteinExistence type="predicted"/>
<gene>
    <name evidence="6" type="ORF">PRZ01_08480</name>
</gene>
<evidence type="ECO:0000313" key="7">
    <source>
        <dbReference type="Proteomes" id="UP001219862"/>
    </source>
</evidence>
<evidence type="ECO:0000259" key="5">
    <source>
        <dbReference type="PROSITE" id="PS51007"/>
    </source>
</evidence>
<keyword evidence="2 4" id="KW-0479">Metal-binding</keyword>
<sequence length="112" mass="11250">MAPTLAQAQTSAPALAGAQAELALGKRLFTETAKPAACALCHTLKDADAEGAIGPILDEIKPDAERVKRALRSGGVGAMPSFLGLTEQEMQALARYVAQASGGASAASAASK</sequence>
<dbReference type="RefSeq" id="WP_273596430.1">
    <property type="nucleotide sequence ID" value="NZ_JAQQXS010000006.1"/>
</dbReference>
<evidence type="ECO:0000313" key="6">
    <source>
        <dbReference type="EMBL" id="MDC8785224.1"/>
    </source>
</evidence>